<gene>
    <name evidence="4" type="ORF">EV684_102150</name>
</gene>
<feature type="domain" description="Ice-binding protein C-terminal" evidence="3">
    <location>
        <begin position="151"/>
        <end position="176"/>
    </location>
</feature>
<feature type="signal peptide" evidence="2">
    <location>
        <begin position="1"/>
        <end position="21"/>
    </location>
</feature>
<name>A0A4R2MHP5_RUBGE</name>
<organism evidence="4 5">
    <name type="scientific">Rubrivivax gelatinosus</name>
    <name type="common">Rhodocyclus gelatinosus</name>
    <name type="synonym">Rhodopseudomonas gelatinosa</name>
    <dbReference type="NCBI Taxonomy" id="28068"/>
    <lineage>
        <taxon>Bacteria</taxon>
        <taxon>Pseudomonadati</taxon>
        <taxon>Pseudomonadota</taxon>
        <taxon>Betaproteobacteria</taxon>
        <taxon>Burkholderiales</taxon>
        <taxon>Sphaerotilaceae</taxon>
        <taxon>Rubrivivax</taxon>
    </lineage>
</organism>
<protein>
    <submittedName>
        <fullName evidence="4">Putative secreted protein with PEP-CTERM sorting signal</fullName>
    </submittedName>
</protein>
<evidence type="ECO:0000256" key="1">
    <source>
        <dbReference type="SAM" id="Phobius"/>
    </source>
</evidence>
<evidence type="ECO:0000313" key="5">
    <source>
        <dbReference type="Proteomes" id="UP000295106"/>
    </source>
</evidence>
<accession>A0A4R2MHP5</accession>
<keyword evidence="1" id="KW-1133">Transmembrane helix</keyword>
<dbReference type="InterPro" id="IPR013424">
    <property type="entry name" value="Ice-binding_C"/>
</dbReference>
<dbReference type="NCBIfam" id="TIGR02595">
    <property type="entry name" value="PEP_CTERM"/>
    <property type="match status" value="1"/>
</dbReference>
<dbReference type="Pfam" id="PF07589">
    <property type="entry name" value="PEP-CTERM"/>
    <property type="match status" value="1"/>
</dbReference>
<dbReference type="OrthoDB" id="8907537at2"/>
<feature type="chain" id="PRO_5020569449" evidence="2">
    <location>
        <begin position="22"/>
        <end position="179"/>
    </location>
</feature>
<feature type="transmembrane region" description="Helical" evidence="1">
    <location>
        <begin position="156"/>
        <end position="173"/>
    </location>
</feature>
<dbReference type="AlphaFoldDB" id="A0A4R2MHP5"/>
<keyword evidence="1" id="KW-0472">Membrane</keyword>
<dbReference type="Proteomes" id="UP000295106">
    <property type="component" value="Unassembled WGS sequence"/>
</dbReference>
<reference evidence="4 5" key="1">
    <citation type="submission" date="2019-03" db="EMBL/GenBank/DDBJ databases">
        <title>Genomic Encyclopedia of Type Strains, Phase IV (KMG-IV): sequencing the most valuable type-strain genomes for metagenomic binning, comparative biology and taxonomic classification.</title>
        <authorList>
            <person name="Goeker M."/>
        </authorList>
    </citation>
    <scope>NUCLEOTIDE SEQUENCE [LARGE SCALE GENOMIC DNA]</scope>
    <source>
        <strain evidence="4 5">DSM 1709</strain>
    </source>
</reference>
<proteinExistence type="predicted"/>
<dbReference type="RefSeq" id="WP_132644907.1">
    <property type="nucleotide sequence ID" value="NZ_CP181386.1"/>
</dbReference>
<evidence type="ECO:0000259" key="3">
    <source>
        <dbReference type="Pfam" id="PF07589"/>
    </source>
</evidence>
<sequence>MKRFTAIGLVAAACAAAPAHATIQVVDFDRLVASAELDTPFSYGDRLVLDSFAAGQRGWLDQSVTFTLDTALLAAGQASWSVVPRGSRLYRVDIDVLDADGQVVLSDSFAGRAAGVANSVLAGALGPGTYTLHATGWGGRDASLDLTMAFAVPEPASAAMLAAGLALITLVAARRRRPR</sequence>
<keyword evidence="1" id="KW-0812">Transmembrane</keyword>
<comment type="caution">
    <text evidence="4">The sequence shown here is derived from an EMBL/GenBank/DDBJ whole genome shotgun (WGS) entry which is preliminary data.</text>
</comment>
<evidence type="ECO:0000313" key="4">
    <source>
        <dbReference type="EMBL" id="TCP04397.1"/>
    </source>
</evidence>
<evidence type="ECO:0000256" key="2">
    <source>
        <dbReference type="SAM" id="SignalP"/>
    </source>
</evidence>
<dbReference type="EMBL" id="SLXD01000002">
    <property type="protein sequence ID" value="TCP04397.1"/>
    <property type="molecule type" value="Genomic_DNA"/>
</dbReference>
<dbReference type="GeneID" id="99685063"/>
<keyword evidence="2" id="KW-0732">Signal</keyword>